<evidence type="ECO:0000313" key="2">
    <source>
        <dbReference type="WBParaSite" id="MhA1_Contig1587.frz3.gene3"/>
    </source>
</evidence>
<proteinExistence type="predicted"/>
<evidence type="ECO:0000313" key="1">
    <source>
        <dbReference type="Proteomes" id="UP000095281"/>
    </source>
</evidence>
<keyword evidence="1" id="KW-1185">Reference proteome</keyword>
<dbReference type="AlphaFoldDB" id="A0A1I8B819"/>
<reference evidence="2" key="1">
    <citation type="submission" date="2016-11" db="UniProtKB">
        <authorList>
            <consortium name="WormBaseParasite"/>
        </authorList>
    </citation>
    <scope>IDENTIFICATION</scope>
</reference>
<organism evidence="1 2">
    <name type="scientific">Meloidogyne hapla</name>
    <name type="common">Root-knot nematode worm</name>
    <dbReference type="NCBI Taxonomy" id="6305"/>
    <lineage>
        <taxon>Eukaryota</taxon>
        <taxon>Metazoa</taxon>
        <taxon>Ecdysozoa</taxon>
        <taxon>Nematoda</taxon>
        <taxon>Chromadorea</taxon>
        <taxon>Rhabditida</taxon>
        <taxon>Tylenchina</taxon>
        <taxon>Tylenchomorpha</taxon>
        <taxon>Tylenchoidea</taxon>
        <taxon>Meloidogynidae</taxon>
        <taxon>Meloidogyninae</taxon>
        <taxon>Meloidogyne</taxon>
    </lineage>
</organism>
<dbReference type="Proteomes" id="UP000095281">
    <property type="component" value="Unplaced"/>
</dbReference>
<name>A0A1I8B819_MELHA</name>
<sequence length="365" mass="41865">MADPTSDWLKRHKKIGKNFAKFLKLSGPISSLVAAGLDTAFQPESDEFIAISKLNTDVIKGFQKVSEELQSIGNRVFHRMNMIDYRNNVVFTMMNLQEIVDIATQPSPDFQIKGKLKETCIGKDGPMLTLMGKLASVCANVVSNGDQFKVERYLNRTQSLSEIIINFMGEWAEQRLDIQFPETQIKFATIAIGNDTITIDKYNETAEIFVNELVKRGLTMRHYSVVITDQYDDFSMFYGPKCTRNTTCHVFKHSNIKITTLRQKVRPEIDAINSQNFANTWRPRLRELIAADIKTDNLTMIAQDIESEVELTVDKYFHNFLLLRMKSYFAMFCIINFGIYSQETGIIKSSSLIDYYVNPMREDAQ</sequence>
<dbReference type="WBParaSite" id="MhA1_Contig1587.frz3.gene3">
    <property type="protein sequence ID" value="MhA1_Contig1587.frz3.gene3"/>
    <property type="gene ID" value="MhA1_Contig1587.frz3.gene3"/>
</dbReference>
<accession>A0A1I8B819</accession>
<protein>
    <submittedName>
        <fullName evidence="2">Major capsid protein</fullName>
    </submittedName>
</protein>